<dbReference type="EMBL" id="RDQH01000327">
    <property type="protein sequence ID" value="RXI09149.1"/>
    <property type="molecule type" value="Genomic_DNA"/>
</dbReference>
<name>A0A498KLX4_MALDO</name>
<keyword evidence="2" id="KW-1185">Reference proteome</keyword>
<evidence type="ECO:0000313" key="1">
    <source>
        <dbReference type="EMBL" id="RXI09149.1"/>
    </source>
</evidence>
<gene>
    <name evidence="1" type="ORF">DVH24_023310</name>
</gene>
<accession>A0A498KLX4</accession>
<protein>
    <submittedName>
        <fullName evidence="1">Uncharacterized protein</fullName>
    </submittedName>
</protein>
<proteinExistence type="predicted"/>
<sequence>MADLGARFSKRMEGESSEKVIPTKLIICFGGNRYRINYEELIRIQKSDMRNKFTHDVRVLVRDKCSANWESWRIVPEEIKTHLVDEFEPDWDIDQSDPNLMKCIDNIFKSSFRKWKFDVECEAELNRIPKPPAVE</sequence>
<organism evidence="1 2">
    <name type="scientific">Malus domestica</name>
    <name type="common">Apple</name>
    <name type="synonym">Pyrus malus</name>
    <dbReference type="NCBI Taxonomy" id="3750"/>
    <lineage>
        <taxon>Eukaryota</taxon>
        <taxon>Viridiplantae</taxon>
        <taxon>Streptophyta</taxon>
        <taxon>Embryophyta</taxon>
        <taxon>Tracheophyta</taxon>
        <taxon>Spermatophyta</taxon>
        <taxon>Magnoliopsida</taxon>
        <taxon>eudicotyledons</taxon>
        <taxon>Gunneridae</taxon>
        <taxon>Pentapetalae</taxon>
        <taxon>rosids</taxon>
        <taxon>fabids</taxon>
        <taxon>Rosales</taxon>
        <taxon>Rosaceae</taxon>
        <taxon>Amygdaloideae</taxon>
        <taxon>Maleae</taxon>
        <taxon>Malus</taxon>
    </lineage>
</organism>
<comment type="caution">
    <text evidence="1">The sequence shown here is derived from an EMBL/GenBank/DDBJ whole genome shotgun (WGS) entry which is preliminary data.</text>
</comment>
<dbReference type="Proteomes" id="UP000290289">
    <property type="component" value="Chromosome 1"/>
</dbReference>
<dbReference type="AlphaFoldDB" id="A0A498KLX4"/>
<reference evidence="1 2" key="1">
    <citation type="submission" date="2018-10" db="EMBL/GenBank/DDBJ databases">
        <title>A high-quality apple genome assembly.</title>
        <authorList>
            <person name="Hu J."/>
        </authorList>
    </citation>
    <scope>NUCLEOTIDE SEQUENCE [LARGE SCALE GENOMIC DNA]</scope>
    <source>
        <strain evidence="2">cv. HFTH1</strain>
        <tissue evidence="1">Young leaf</tissue>
    </source>
</reference>
<evidence type="ECO:0000313" key="2">
    <source>
        <dbReference type="Proteomes" id="UP000290289"/>
    </source>
</evidence>